<accession>A0AA39MJZ6</accession>
<gene>
    <name evidence="1" type="ORF">EV420DRAFT_1590354</name>
</gene>
<dbReference type="GeneID" id="85358457"/>
<sequence length="71" mass="8175">MVHQRRRAVLFTMNLLSCLLPEKRCSSKRETGRNTLGVKPRQVRQTFMGIRVRVLKDDACQKASSRTSDVL</sequence>
<proteinExistence type="predicted"/>
<evidence type="ECO:0000313" key="2">
    <source>
        <dbReference type="Proteomes" id="UP001175211"/>
    </source>
</evidence>
<dbReference type="Proteomes" id="UP001175211">
    <property type="component" value="Unassembled WGS sequence"/>
</dbReference>
<dbReference type="AlphaFoldDB" id="A0AA39MJZ6"/>
<organism evidence="1 2">
    <name type="scientific">Armillaria tabescens</name>
    <name type="common">Ringless honey mushroom</name>
    <name type="synonym">Agaricus tabescens</name>
    <dbReference type="NCBI Taxonomy" id="1929756"/>
    <lineage>
        <taxon>Eukaryota</taxon>
        <taxon>Fungi</taxon>
        <taxon>Dikarya</taxon>
        <taxon>Basidiomycota</taxon>
        <taxon>Agaricomycotina</taxon>
        <taxon>Agaricomycetes</taxon>
        <taxon>Agaricomycetidae</taxon>
        <taxon>Agaricales</taxon>
        <taxon>Marasmiineae</taxon>
        <taxon>Physalacriaceae</taxon>
        <taxon>Desarmillaria</taxon>
    </lineage>
</organism>
<comment type="caution">
    <text evidence="1">The sequence shown here is derived from an EMBL/GenBank/DDBJ whole genome shotgun (WGS) entry which is preliminary data.</text>
</comment>
<dbReference type="EMBL" id="JAUEPS010000125">
    <property type="protein sequence ID" value="KAK0436504.1"/>
    <property type="molecule type" value="Genomic_DNA"/>
</dbReference>
<reference evidence="1" key="1">
    <citation type="submission" date="2023-06" db="EMBL/GenBank/DDBJ databases">
        <authorList>
            <consortium name="Lawrence Berkeley National Laboratory"/>
            <person name="Ahrendt S."/>
            <person name="Sahu N."/>
            <person name="Indic B."/>
            <person name="Wong-Bajracharya J."/>
            <person name="Merenyi Z."/>
            <person name="Ke H.-M."/>
            <person name="Monk M."/>
            <person name="Kocsube S."/>
            <person name="Drula E."/>
            <person name="Lipzen A."/>
            <person name="Balint B."/>
            <person name="Henrissat B."/>
            <person name="Andreopoulos B."/>
            <person name="Martin F.M."/>
            <person name="Harder C.B."/>
            <person name="Rigling D."/>
            <person name="Ford K.L."/>
            <person name="Foster G.D."/>
            <person name="Pangilinan J."/>
            <person name="Papanicolaou A."/>
            <person name="Barry K."/>
            <person name="LaButti K."/>
            <person name="Viragh M."/>
            <person name="Koriabine M."/>
            <person name="Yan M."/>
            <person name="Riley R."/>
            <person name="Champramary S."/>
            <person name="Plett K.L."/>
            <person name="Tsai I.J."/>
            <person name="Slot J."/>
            <person name="Sipos G."/>
            <person name="Plett J."/>
            <person name="Nagy L.G."/>
            <person name="Grigoriev I.V."/>
        </authorList>
    </citation>
    <scope>NUCLEOTIDE SEQUENCE</scope>
    <source>
        <strain evidence="1">CCBAS 213</strain>
    </source>
</reference>
<evidence type="ECO:0000313" key="1">
    <source>
        <dbReference type="EMBL" id="KAK0436504.1"/>
    </source>
</evidence>
<name>A0AA39MJZ6_ARMTA</name>
<keyword evidence="2" id="KW-1185">Reference proteome</keyword>
<protein>
    <submittedName>
        <fullName evidence="1">Uncharacterized protein</fullName>
    </submittedName>
</protein>
<dbReference type="RefSeq" id="XP_060322307.1">
    <property type="nucleotide sequence ID" value="XM_060474909.1"/>
</dbReference>